<sequence length="77" mass="7844">MALKSPKPVLPPHEGSVFSSGERAALCPLTLATVCPHYSEPSEVPKQSSAVSGPSPGLQTSPVTPPAPTLPSPPFSL</sequence>
<gene>
    <name evidence="2" type="ORF">P7K49_010431</name>
</gene>
<dbReference type="Proteomes" id="UP001266305">
    <property type="component" value="Unassembled WGS sequence"/>
</dbReference>
<evidence type="ECO:0000313" key="2">
    <source>
        <dbReference type="EMBL" id="KAK2110685.1"/>
    </source>
</evidence>
<feature type="non-terminal residue" evidence="2">
    <location>
        <position position="77"/>
    </location>
</feature>
<reference evidence="2 3" key="1">
    <citation type="submission" date="2023-05" db="EMBL/GenBank/DDBJ databases">
        <title>B98-5 Cell Line De Novo Hybrid Assembly: An Optical Mapping Approach.</title>
        <authorList>
            <person name="Kananen K."/>
            <person name="Auerbach J.A."/>
            <person name="Kautto E."/>
            <person name="Blachly J.S."/>
        </authorList>
    </citation>
    <scope>NUCLEOTIDE SEQUENCE [LARGE SCALE GENOMIC DNA]</scope>
    <source>
        <strain evidence="2">B95-8</strain>
        <tissue evidence="2">Cell line</tissue>
    </source>
</reference>
<feature type="compositionally biased region" description="Pro residues" evidence="1">
    <location>
        <begin position="63"/>
        <end position="77"/>
    </location>
</feature>
<proteinExistence type="predicted"/>
<dbReference type="EMBL" id="JASSZA010000005">
    <property type="protein sequence ID" value="KAK2110685.1"/>
    <property type="molecule type" value="Genomic_DNA"/>
</dbReference>
<feature type="region of interest" description="Disordered" evidence="1">
    <location>
        <begin position="38"/>
        <end position="77"/>
    </location>
</feature>
<accession>A0ABQ9VNM1</accession>
<name>A0ABQ9VNM1_SAGOE</name>
<keyword evidence="3" id="KW-1185">Reference proteome</keyword>
<comment type="caution">
    <text evidence="2">The sequence shown here is derived from an EMBL/GenBank/DDBJ whole genome shotgun (WGS) entry which is preliminary data.</text>
</comment>
<protein>
    <submittedName>
        <fullName evidence="2">Uncharacterized protein</fullName>
    </submittedName>
</protein>
<evidence type="ECO:0000256" key="1">
    <source>
        <dbReference type="SAM" id="MobiDB-lite"/>
    </source>
</evidence>
<organism evidence="2 3">
    <name type="scientific">Saguinus oedipus</name>
    <name type="common">Cotton-top tamarin</name>
    <name type="synonym">Oedipomidas oedipus</name>
    <dbReference type="NCBI Taxonomy" id="9490"/>
    <lineage>
        <taxon>Eukaryota</taxon>
        <taxon>Metazoa</taxon>
        <taxon>Chordata</taxon>
        <taxon>Craniata</taxon>
        <taxon>Vertebrata</taxon>
        <taxon>Euteleostomi</taxon>
        <taxon>Mammalia</taxon>
        <taxon>Eutheria</taxon>
        <taxon>Euarchontoglires</taxon>
        <taxon>Primates</taxon>
        <taxon>Haplorrhini</taxon>
        <taxon>Platyrrhini</taxon>
        <taxon>Cebidae</taxon>
        <taxon>Callitrichinae</taxon>
        <taxon>Saguinus</taxon>
    </lineage>
</organism>
<evidence type="ECO:0000313" key="3">
    <source>
        <dbReference type="Proteomes" id="UP001266305"/>
    </source>
</evidence>